<proteinExistence type="predicted"/>
<dbReference type="Proteomes" id="UP000726105">
    <property type="component" value="Unassembled WGS sequence"/>
</dbReference>
<evidence type="ECO:0000313" key="3">
    <source>
        <dbReference type="Proteomes" id="UP000726105"/>
    </source>
</evidence>
<feature type="transmembrane region" description="Helical" evidence="1">
    <location>
        <begin position="31"/>
        <end position="53"/>
    </location>
</feature>
<reference evidence="2 3" key="1">
    <citation type="submission" date="2020-10" db="EMBL/GenBank/DDBJ databases">
        <title>Connecting structure to function with the recovery of over 1000 high-quality activated sludge metagenome-assembled genomes encoding full-length rRNA genes using long-read sequencing.</title>
        <authorList>
            <person name="Singleton C.M."/>
            <person name="Petriglieri F."/>
            <person name="Kristensen J.M."/>
            <person name="Kirkegaard R.H."/>
            <person name="Michaelsen T.Y."/>
            <person name="Andersen M.H."/>
            <person name="Karst S.M."/>
            <person name="Dueholm M.S."/>
            <person name="Nielsen P.H."/>
            <person name="Albertsen M."/>
        </authorList>
    </citation>
    <scope>NUCLEOTIDE SEQUENCE [LARGE SCALE GENOMIC DNA]</scope>
    <source>
        <strain evidence="2">Ega_18-Q3-R5-49_MAXAC.001</strain>
    </source>
</reference>
<dbReference type="EMBL" id="JADJIB010000005">
    <property type="protein sequence ID" value="MBK7274267.1"/>
    <property type="molecule type" value="Genomic_DNA"/>
</dbReference>
<protein>
    <submittedName>
        <fullName evidence="2">Uncharacterized protein</fullName>
    </submittedName>
</protein>
<name>A0A935IXM7_9MICO</name>
<comment type="caution">
    <text evidence="2">The sequence shown here is derived from an EMBL/GenBank/DDBJ whole genome shotgun (WGS) entry which is preliminary data.</text>
</comment>
<keyword evidence="1" id="KW-0472">Membrane</keyword>
<feature type="transmembrane region" description="Helical" evidence="1">
    <location>
        <begin position="228"/>
        <end position="249"/>
    </location>
</feature>
<keyword evidence="1" id="KW-0812">Transmembrane</keyword>
<dbReference type="AlphaFoldDB" id="A0A935IXM7"/>
<evidence type="ECO:0000313" key="2">
    <source>
        <dbReference type="EMBL" id="MBK7274267.1"/>
    </source>
</evidence>
<sequence>MAFIGTLVVTFARQGRVDLPDALTLLLQDKWAAVLMVLPTLVMATLITQAFSFEAIRTLEGYWHRGGPTRWVQRMMIEKQLERKRSIREARLALSHQAFIESRPLWLEAKFSPALVDALELASLELDDSGVRARMKRSDLKKLRFHDWQSRCSPVSMARIYHLSKAEEDFPADHRILPTRLGNVMRATEDRLSAGADDIESYALRRRQHANSRVQLQHDQFRTRLDMYCTLVFVAALLTLFTLVVLGISRYSHNDASWGETAWSAGIVVGLALLTWTSYLAAVASARGYLTALIQMDVPAAPHRK</sequence>
<organism evidence="2 3">
    <name type="scientific">Candidatus Phosphoribacter hodrii</name>
    <dbReference type="NCBI Taxonomy" id="2953743"/>
    <lineage>
        <taxon>Bacteria</taxon>
        <taxon>Bacillati</taxon>
        <taxon>Actinomycetota</taxon>
        <taxon>Actinomycetes</taxon>
        <taxon>Micrococcales</taxon>
        <taxon>Dermatophilaceae</taxon>
        <taxon>Candidatus Phosphoribacter</taxon>
    </lineage>
</organism>
<gene>
    <name evidence="2" type="ORF">IPI13_14235</name>
</gene>
<evidence type="ECO:0000256" key="1">
    <source>
        <dbReference type="SAM" id="Phobius"/>
    </source>
</evidence>
<accession>A0A935IXM7</accession>
<feature type="transmembrane region" description="Helical" evidence="1">
    <location>
        <begin position="261"/>
        <end position="286"/>
    </location>
</feature>
<keyword evidence="1" id="KW-1133">Transmembrane helix</keyword>